<evidence type="ECO:0000313" key="1">
    <source>
        <dbReference type="EMBL" id="VEL34971.1"/>
    </source>
</evidence>
<reference evidence="1" key="1">
    <citation type="submission" date="2018-11" db="EMBL/GenBank/DDBJ databases">
        <authorList>
            <consortium name="Pathogen Informatics"/>
        </authorList>
    </citation>
    <scope>NUCLEOTIDE SEQUENCE</scope>
</reference>
<keyword evidence="2" id="KW-1185">Reference proteome</keyword>
<dbReference type="AlphaFoldDB" id="A0A3S5B6B7"/>
<protein>
    <submittedName>
        <fullName evidence="1">Uncharacterized protein</fullName>
    </submittedName>
</protein>
<proteinExistence type="predicted"/>
<sequence length="126" mass="13271">MEACEREAGEVCHRITHTRAGRPVCPAEEEAASLAAQSSRLTHVTGGLQASVSGCLGYRVERLGAVSERVVRRVCPSVAQRLRNSCAPDDRSLRPPAACPVPVGSEAGTFAHLPLVRTRSESAGPA</sequence>
<organism evidence="1 2">
    <name type="scientific">Protopolystoma xenopodis</name>
    <dbReference type="NCBI Taxonomy" id="117903"/>
    <lineage>
        <taxon>Eukaryota</taxon>
        <taxon>Metazoa</taxon>
        <taxon>Spiralia</taxon>
        <taxon>Lophotrochozoa</taxon>
        <taxon>Platyhelminthes</taxon>
        <taxon>Monogenea</taxon>
        <taxon>Polyopisthocotylea</taxon>
        <taxon>Polystomatidea</taxon>
        <taxon>Polystomatidae</taxon>
        <taxon>Protopolystoma</taxon>
    </lineage>
</organism>
<dbReference type="EMBL" id="CAAALY010248784">
    <property type="protein sequence ID" value="VEL34971.1"/>
    <property type="molecule type" value="Genomic_DNA"/>
</dbReference>
<accession>A0A3S5B6B7</accession>
<gene>
    <name evidence="1" type="ORF">PXEA_LOCUS28411</name>
</gene>
<evidence type="ECO:0000313" key="2">
    <source>
        <dbReference type="Proteomes" id="UP000784294"/>
    </source>
</evidence>
<comment type="caution">
    <text evidence="1">The sequence shown here is derived from an EMBL/GenBank/DDBJ whole genome shotgun (WGS) entry which is preliminary data.</text>
</comment>
<name>A0A3S5B6B7_9PLAT</name>
<dbReference type="Proteomes" id="UP000784294">
    <property type="component" value="Unassembled WGS sequence"/>
</dbReference>